<evidence type="ECO:0000256" key="5">
    <source>
        <dbReference type="SAM" id="Phobius"/>
    </source>
</evidence>
<dbReference type="WBParaSite" id="SRDH1_95140.1">
    <property type="protein sequence ID" value="SRDH1_95140.1"/>
    <property type="gene ID" value="SRDH1_95140"/>
</dbReference>
<reference evidence="6" key="1">
    <citation type="submission" date="2022-06" db="EMBL/GenBank/DDBJ databases">
        <authorList>
            <person name="Berger JAMES D."/>
            <person name="Berger JAMES D."/>
        </authorList>
    </citation>
    <scope>NUCLEOTIDE SEQUENCE [LARGE SCALE GENOMIC DNA]</scope>
</reference>
<feature type="transmembrane region" description="Helical" evidence="5">
    <location>
        <begin position="198"/>
        <end position="222"/>
    </location>
</feature>
<reference evidence="7" key="2">
    <citation type="submission" date="2023-11" db="UniProtKB">
        <authorList>
            <consortium name="WormBaseParasite"/>
        </authorList>
    </citation>
    <scope>IDENTIFICATION</scope>
</reference>
<organism evidence="6 7">
    <name type="scientific">Schistosoma rodhaini</name>
    <dbReference type="NCBI Taxonomy" id="6188"/>
    <lineage>
        <taxon>Eukaryota</taxon>
        <taxon>Metazoa</taxon>
        <taxon>Spiralia</taxon>
        <taxon>Lophotrochozoa</taxon>
        <taxon>Platyhelminthes</taxon>
        <taxon>Trematoda</taxon>
        <taxon>Digenea</taxon>
        <taxon>Strigeidida</taxon>
        <taxon>Schistosomatoidea</taxon>
        <taxon>Schistosomatidae</taxon>
        <taxon>Schistosoma</taxon>
    </lineage>
</organism>
<keyword evidence="3 5" id="KW-1133">Transmembrane helix</keyword>
<dbReference type="Gene3D" id="1.20.1080.10">
    <property type="entry name" value="Glycerol uptake facilitator protein"/>
    <property type="match status" value="1"/>
</dbReference>
<dbReference type="InterPro" id="IPR051883">
    <property type="entry name" value="AQP11/12_channel"/>
</dbReference>
<dbReference type="PANTHER" id="PTHR21191:SF16">
    <property type="entry name" value="AQUAPORIN"/>
    <property type="match status" value="1"/>
</dbReference>
<dbReference type="AlphaFoldDB" id="A0AA85GIV5"/>
<sequence length="400" mass="46061">MLSSLYESLSCPFKAIHLQHNSYVYIRTYRFSRITIMNESNESIKLEGSMYTSVMTTTTLFVTLFWTTITLLSWLLRNLLLWLFNSVNFTQTTTESTKSLINSKLLAKFPFVNIKNLIYDHRYLKPNLLLALLDAVATIELCACSLECWIVHEVFGYWGFLVAIALNCIRSSLFVSLDAYGNPCNPWYRFLLGQTQPIWLIFTWTLQLLSASIALKLCIYWWSLQLTLYHSARYELSLKMLNPEDLLNYTSDLQVAVNIGFLCEALATFIDLYMDSLFSCILESCNSQYLNHASQIVSSTNLVQSKVSKASSPCDLTRKQYLTSYIVRLLIILTLVAYGLEWTGMYLNPANAFIQSWGIGNITPINHIIVYWFGPMFGVWLYTIIEKWSSTFISKIIMTQ</sequence>
<feature type="transmembrane region" description="Helical" evidence="5">
    <location>
        <begin position="158"/>
        <end position="177"/>
    </location>
</feature>
<protein>
    <submittedName>
        <fullName evidence="7">Aquaporin</fullName>
    </submittedName>
</protein>
<keyword evidence="4 5" id="KW-0472">Membrane</keyword>
<dbReference type="Proteomes" id="UP000050792">
    <property type="component" value="Unassembled WGS sequence"/>
</dbReference>
<evidence type="ECO:0000313" key="7">
    <source>
        <dbReference type="WBParaSite" id="SRDH1_95140.1"/>
    </source>
</evidence>
<dbReference type="SUPFAM" id="SSF81338">
    <property type="entry name" value="Aquaporin-like"/>
    <property type="match status" value="1"/>
</dbReference>
<feature type="transmembrane region" description="Helical" evidence="5">
    <location>
        <begin position="325"/>
        <end position="345"/>
    </location>
</feature>
<evidence type="ECO:0000256" key="3">
    <source>
        <dbReference type="ARBA" id="ARBA00022989"/>
    </source>
</evidence>
<dbReference type="InterPro" id="IPR023271">
    <property type="entry name" value="Aquaporin-like"/>
</dbReference>
<proteinExistence type="predicted"/>
<feature type="transmembrane region" description="Helical" evidence="5">
    <location>
        <begin position="50"/>
        <end position="76"/>
    </location>
</feature>
<feature type="transmembrane region" description="Helical" evidence="5">
    <location>
        <begin position="365"/>
        <end position="385"/>
    </location>
</feature>
<evidence type="ECO:0000313" key="6">
    <source>
        <dbReference type="Proteomes" id="UP000050792"/>
    </source>
</evidence>
<dbReference type="GO" id="GO:0005737">
    <property type="term" value="C:cytoplasm"/>
    <property type="evidence" value="ECO:0007669"/>
    <property type="project" value="TreeGrafter"/>
</dbReference>
<comment type="subcellular location">
    <subcellularLocation>
        <location evidence="1">Membrane</location>
        <topology evidence="1">Multi-pass membrane protein</topology>
    </subcellularLocation>
</comment>
<evidence type="ECO:0000256" key="4">
    <source>
        <dbReference type="ARBA" id="ARBA00023136"/>
    </source>
</evidence>
<evidence type="ECO:0000256" key="1">
    <source>
        <dbReference type="ARBA" id="ARBA00004141"/>
    </source>
</evidence>
<accession>A0AA85GIV5</accession>
<dbReference type="PANTHER" id="PTHR21191">
    <property type="entry name" value="AQUAPORIN"/>
    <property type="match status" value="1"/>
</dbReference>
<keyword evidence="2 5" id="KW-0812">Transmembrane</keyword>
<evidence type="ECO:0000256" key="2">
    <source>
        <dbReference type="ARBA" id="ARBA00022692"/>
    </source>
</evidence>
<dbReference type="GO" id="GO:0016020">
    <property type="term" value="C:membrane"/>
    <property type="evidence" value="ECO:0007669"/>
    <property type="project" value="UniProtKB-SubCell"/>
</dbReference>
<dbReference type="GO" id="GO:0015267">
    <property type="term" value="F:channel activity"/>
    <property type="evidence" value="ECO:0007669"/>
    <property type="project" value="TreeGrafter"/>
</dbReference>
<name>A0AA85GIV5_9TREM</name>
<keyword evidence="6" id="KW-1185">Reference proteome</keyword>